<evidence type="ECO:0000313" key="2">
    <source>
        <dbReference type="EMBL" id="MCH7321283.1"/>
    </source>
</evidence>
<evidence type="ECO:0000259" key="1">
    <source>
        <dbReference type="Pfam" id="PF21747"/>
    </source>
</evidence>
<dbReference type="Pfam" id="PF21747">
    <property type="entry name" value="YpoC"/>
    <property type="match status" value="1"/>
</dbReference>
<organism evidence="2 3">
    <name type="scientific">Solibacillus palustris</name>
    <dbReference type="NCBI Taxonomy" id="2908203"/>
    <lineage>
        <taxon>Bacteria</taxon>
        <taxon>Bacillati</taxon>
        <taxon>Bacillota</taxon>
        <taxon>Bacilli</taxon>
        <taxon>Bacillales</taxon>
        <taxon>Caryophanaceae</taxon>
        <taxon>Solibacillus</taxon>
    </lineage>
</organism>
<dbReference type="InterPro" id="IPR048427">
    <property type="entry name" value="YpoC"/>
</dbReference>
<sequence>MIAVKKDMISKERVDAWFNEWEALRDDIHAAHDRRDGSALEAMLKGIAHYEQLLINSAESDAGFSVQVEYELMPINGMERFQFIKMRPAQYACYRQLDELYKETKKRCARLRMI</sequence>
<proteinExistence type="predicted"/>
<protein>
    <recommendedName>
        <fullName evidence="1">YpoC-like domain-containing protein</fullName>
    </recommendedName>
</protein>
<feature type="domain" description="YpoC-like" evidence="1">
    <location>
        <begin position="12"/>
        <end position="113"/>
    </location>
</feature>
<dbReference type="RefSeq" id="WP_241368314.1">
    <property type="nucleotide sequence ID" value="NZ_JAKZFC010000001.1"/>
</dbReference>
<gene>
    <name evidence="2" type="ORF">LZ480_05195</name>
</gene>
<reference evidence="2 3" key="1">
    <citation type="submission" date="2022-03" db="EMBL/GenBank/DDBJ databases">
        <authorList>
            <person name="Jo J.-H."/>
            <person name="Im W.-T."/>
        </authorList>
    </citation>
    <scope>NUCLEOTIDE SEQUENCE [LARGE SCALE GENOMIC DNA]</scope>
    <source>
        <strain evidence="2 3">MA9</strain>
    </source>
</reference>
<comment type="caution">
    <text evidence="2">The sequence shown here is derived from an EMBL/GenBank/DDBJ whole genome shotgun (WGS) entry which is preliminary data.</text>
</comment>
<dbReference type="Proteomes" id="UP001316087">
    <property type="component" value="Unassembled WGS sequence"/>
</dbReference>
<evidence type="ECO:0000313" key="3">
    <source>
        <dbReference type="Proteomes" id="UP001316087"/>
    </source>
</evidence>
<dbReference type="EMBL" id="JAKZFC010000001">
    <property type="protein sequence ID" value="MCH7321283.1"/>
    <property type="molecule type" value="Genomic_DNA"/>
</dbReference>
<name>A0ABS9UAP6_9BACL</name>
<accession>A0ABS9UAP6</accession>
<keyword evidence="3" id="KW-1185">Reference proteome</keyword>